<evidence type="ECO:0000313" key="4">
    <source>
        <dbReference type="Proteomes" id="UP001431783"/>
    </source>
</evidence>
<dbReference type="Proteomes" id="UP001431783">
    <property type="component" value="Unassembled WGS sequence"/>
</dbReference>
<name>A0AAW1UX55_9CUCU</name>
<evidence type="ECO:0000313" key="3">
    <source>
        <dbReference type="EMBL" id="KAK9885474.1"/>
    </source>
</evidence>
<evidence type="ECO:0000259" key="2">
    <source>
        <dbReference type="PROSITE" id="PS51827"/>
    </source>
</evidence>
<sequence>MGQCYPADWDVDDYRDDTEPEQHWLLRKEFMCIHKGEFSEDYLVALAIAFAKIEFMGCVYRAPLMIRISKLSEDVAKQYREIKKTKLQNTFVTASCAAVSEAKRRSDLGPERKKKSKKILTSSSE</sequence>
<proteinExistence type="predicted"/>
<evidence type="ECO:0000256" key="1">
    <source>
        <dbReference type="SAM" id="MobiDB-lite"/>
    </source>
</evidence>
<dbReference type="PANTHER" id="PTHR48430:SF1">
    <property type="entry name" value="PARTNER OF XRN-2 PROTEIN 1"/>
    <property type="match status" value="1"/>
</dbReference>
<dbReference type="AlphaFoldDB" id="A0AAW1UX55"/>
<protein>
    <recommendedName>
        <fullName evidence="2">XRN2-binding (XTBD) domain-containing protein</fullName>
    </recommendedName>
</protein>
<dbReference type="PANTHER" id="PTHR48430">
    <property type="entry name" value="PARTNER OF XRN-2 PROTEIN 1"/>
    <property type="match status" value="1"/>
</dbReference>
<dbReference type="EMBL" id="JARQZJ010000095">
    <property type="protein sequence ID" value="KAK9885474.1"/>
    <property type="molecule type" value="Genomic_DNA"/>
</dbReference>
<keyword evidence="4" id="KW-1185">Reference proteome</keyword>
<feature type="region of interest" description="Disordered" evidence="1">
    <location>
        <begin position="104"/>
        <end position="125"/>
    </location>
</feature>
<feature type="domain" description="XRN2-binding (XTBD)" evidence="2">
    <location>
        <begin position="11"/>
        <end position="95"/>
    </location>
</feature>
<organism evidence="3 4">
    <name type="scientific">Henosepilachna vigintioctopunctata</name>
    <dbReference type="NCBI Taxonomy" id="420089"/>
    <lineage>
        <taxon>Eukaryota</taxon>
        <taxon>Metazoa</taxon>
        <taxon>Ecdysozoa</taxon>
        <taxon>Arthropoda</taxon>
        <taxon>Hexapoda</taxon>
        <taxon>Insecta</taxon>
        <taxon>Pterygota</taxon>
        <taxon>Neoptera</taxon>
        <taxon>Endopterygota</taxon>
        <taxon>Coleoptera</taxon>
        <taxon>Polyphaga</taxon>
        <taxon>Cucujiformia</taxon>
        <taxon>Coccinelloidea</taxon>
        <taxon>Coccinellidae</taxon>
        <taxon>Epilachninae</taxon>
        <taxon>Epilachnini</taxon>
        <taxon>Henosepilachna</taxon>
    </lineage>
</organism>
<dbReference type="InterPro" id="IPR021859">
    <property type="entry name" value="XTBD"/>
</dbReference>
<dbReference type="PROSITE" id="PS51827">
    <property type="entry name" value="XTBD"/>
    <property type="match status" value="1"/>
</dbReference>
<dbReference type="Pfam" id="PF11952">
    <property type="entry name" value="XTBD"/>
    <property type="match status" value="1"/>
</dbReference>
<reference evidence="3 4" key="1">
    <citation type="submission" date="2023-03" db="EMBL/GenBank/DDBJ databases">
        <title>Genome insight into feeding habits of ladybird beetles.</title>
        <authorList>
            <person name="Li H.-S."/>
            <person name="Huang Y.-H."/>
            <person name="Pang H."/>
        </authorList>
    </citation>
    <scope>NUCLEOTIDE SEQUENCE [LARGE SCALE GENOMIC DNA]</scope>
    <source>
        <strain evidence="3">SYSU_2023b</strain>
        <tissue evidence="3">Whole body</tissue>
    </source>
</reference>
<gene>
    <name evidence="3" type="ORF">WA026_010966</name>
</gene>
<accession>A0AAW1UX55</accession>
<comment type="caution">
    <text evidence="3">The sequence shown here is derived from an EMBL/GenBank/DDBJ whole genome shotgun (WGS) entry which is preliminary data.</text>
</comment>